<dbReference type="SUPFAM" id="SSF53623">
    <property type="entry name" value="MurD-like peptide ligases, catalytic domain"/>
    <property type="match status" value="1"/>
</dbReference>
<dbReference type="InterPro" id="IPR001645">
    <property type="entry name" value="Folylpolyglutamate_synth"/>
</dbReference>
<dbReference type="Gene3D" id="3.90.190.20">
    <property type="entry name" value="Mur ligase, C-terminal domain"/>
    <property type="match status" value="1"/>
</dbReference>
<comment type="pathway">
    <text evidence="2">Cofactor biosynthesis; tetrahydrofolate biosynthesis; 7,8-dihydrofolate from 2-amino-4-hydroxy-6-hydroxymethyl-7,8-dihydropteridine diphosphate and 4-aminobenzoate: step 2/2.</text>
</comment>
<evidence type="ECO:0000256" key="3">
    <source>
        <dbReference type="ARBA" id="ARBA00005150"/>
    </source>
</evidence>
<comment type="catalytic activity">
    <reaction evidence="18">
        <text>10-formyltetrahydrofolyl-(gamma-L-Glu)(n) + L-glutamate + ATP = 10-formyltetrahydrofolyl-(gamma-L-Glu)(n+1) + ADP + phosphate + H(+)</text>
        <dbReference type="Rhea" id="RHEA:51904"/>
        <dbReference type="Rhea" id="RHEA-COMP:13088"/>
        <dbReference type="Rhea" id="RHEA-COMP:14300"/>
        <dbReference type="ChEBI" id="CHEBI:15378"/>
        <dbReference type="ChEBI" id="CHEBI:29985"/>
        <dbReference type="ChEBI" id="CHEBI:30616"/>
        <dbReference type="ChEBI" id="CHEBI:43474"/>
        <dbReference type="ChEBI" id="CHEBI:134413"/>
        <dbReference type="ChEBI" id="CHEBI:456216"/>
        <dbReference type="EC" id="6.3.2.17"/>
    </reaction>
</comment>
<keyword evidence="25" id="KW-1185">Reference proteome</keyword>
<keyword evidence="11 21" id="KW-0067">ATP-binding</keyword>
<keyword evidence="8 21" id="KW-0436">Ligase</keyword>
<keyword evidence="9" id="KW-0479">Metal-binding</keyword>
<dbReference type="SUPFAM" id="SSF53244">
    <property type="entry name" value="MurD-like peptide ligases, peptide-binding domain"/>
    <property type="match status" value="1"/>
</dbReference>
<dbReference type="InterPro" id="IPR013221">
    <property type="entry name" value="Mur_ligase_cen"/>
</dbReference>
<evidence type="ECO:0000256" key="19">
    <source>
        <dbReference type="ARBA" id="ARBA00049035"/>
    </source>
</evidence>
<dbReference type="EMBL" id="CP107006">
    <property type="protein sequence ID" value="UYQ94749.1"/>
    <property type="molecule type" value="Genomic_DNA"/>
</dbReference>
<evidence type="ECO:0000256" key="4">
    <source>
        <dbReference type="ARBA" id="ARBA00008276"/>
    </source>
</evidence>
<accession>A0ABY6J9A3</accession>
<dbReference type="PIRSF" id="PIRSF001563">
    <property type="entry name" value="Folylpolyglu_synth"/>
    <property type="match status" value="1"/>
</dbReference>
<organism evidence="24 25">
    <name type="scientific">Chitinophaga horti</name>
    <dbReference type="NCBI Taxonomy" id="2920382"/>
    <lineage>
        <taxon>Bacteria</taxon>
        <taxon>Pseudomonadati</taxon>
        <taxon>Bacteroidota</taxon>
        <taxon>Chitinophagia</taxon>
        <taxon>Chitinophagales</taxon>
        <taxon>Chitinophagaceae</taxon>
        <taxon>Chitinophaga</taxon>
    </lineage>
</organism>
<comment type="pathway">
    <text evidence="3">Cofactor biosynthesis; tetrahydrofolylpolyglutamate biosynthesis.</text>
</comment>
<dbReference type="Gene3D" id="3.40.1190.10">
    <property type="entry name" value="Mur-like, catalytic domain"/>
    <property type="match status" value="1"/>
</dbReference>
<evidence type="ECO:0000259" key="23">
    <source>
        <dbReference type="Pfam" id="PF08245"/>
    </source>
</evidence>
<dbReference type="PROSITE" id="PS01012">
    <property type="entry name" value="FOLYLPOLYGLU_SYNT_2"/>
    <property type="match status" value="1"/>
</dbReference>
<proteinExistence type="inferred from homology"/>
<keyword evidence="13" id="KW-0289">Folate biosynthesis</keyword>
<gene>
    <name evidence="24" type="ORF">MKQ68_06550</name>
</gene>
<comment type="similarity">
    <text evidence="4 21">Belongs to the folylpolyglutamate synthase family.</text>
</comment>
<dbReference type="Pfam" id="PF08245">
    <property type="entry name" value="Mur_ligase_M"/>
    <property type="match status" value="1"/>
</dbReference>
<evidence type="ECO:0000256" key="6">
    <source>
        <dbReference type="ARBA" id="ARBA00013025"/>
    </source>
</evidence>
<comment type="catalytic activity">
    <reaction evidence="19">
        <text>(6R)-5,10-methylenetetrahydrofolyl-(gamma-L-Glu)(n) + L-glutamate + ATP = (6R)-5,10-methylenetetrahydrofolyl-(gamma-L-Glu)(n+1) + ADP + phosphate + H(+)</text>
        <dbReference type="Rhea" id="RHEA:51912"/>
        <dbReference type="Rhea" id="RHEA-COMP:13257"/>
        <dbReference type="Rhea" id="RHEA-COMP:13258"/>
        <dbReference type="ChEBI" id="CHEBI:15378"/>
        <dbReference type="ChEBI" id="CHEBI:29985"/>
        <dbReference type="ChEBI" id="CHEBI:30616"/>
        <dbReference type="ChEBI" id="CHEBI:43474"/>
        <dbReference type="ChEBI" id="CHEBI:136572"/>
        <dbReference type="ChEBI" id="CHEBI:456216"/>
        <dbReference type="EC" id="6.3.2.17"/>
    </reaction>
</comment>
<feature type="domain" description="Mur ligase central" evidence="23">
    <location>
        <begin position="51"/>
        <end position="272"/>
    </location>
</feature>
<comment type="catalytic activity">
    <reaction evidence="17">
        <text>(6S)-5,6,7,8-tetrahydrofolyl-(gamma-L-Glu)(n) + L-glutamate + ATP = (6S)-5,6,7,8-tetrahydrofolyl-(gamma-L-Glu)(n+1) + ADP + phosphate + H(+)</text>
        <dbReference type="Rhea" id="RHEA:10580"/>
        <dbReference type="Rhea" id="RHEA-COMP:14738"/>
        <dbReference type="Rhea" id="RHEA-COMP:14740"/>
        <dbReference type="ChEBI" id="CHEBI:15378"/>
        <dbReference type="ChEBI" id="CHEBI:29985"/>
        <dbReference type="ChEBI" id="CHEBI:30616"/>
        <dbReference type="ChEBI" id="CHEBI:43474"/>
        <dbReference type="ChEBI" id="CHEBI:141005"/>
        <dbReference type="ChEBI" id="CHEBI:456216"/>
        <dbReference type="EC" id="6.3.2.17"/>
    </reaction>
</comment>
<dbReference type="PANTHER" id="PTHR11136:SF0">
    <property type="entry name" value="DIHYDROFOLATE SYNTHETASE-RELATED"/>
    <property type="match status" value="1"/>
</dbReference>
<evidence type="ECO:0000256" key="7">
    <source>
        <dbReference type="ARBA" id="ARBA00019357"/>
    </source>
</evidence>
<evidence type="ECO:0000256" key="21">
    <source>
        <dbReference type="PIRNR" id="PIRNR001563"/>
    </source>
</evidence>
<keyword evidence="10 21" id="KW-0547">Nucleotide-binding</keyword>
<evidence type="ECO:0000256" key="5">
    <source>
        <dbReference type="ARBA" id="ARBA00013023"/>
    </source>
</evidence>
<comment type="catalytic activity">
    <reaction evidence="20">
        <text>7,8-dihydropteroate + L-glutamate + ATP = 7,8-dihydrofolate + ADP + phosphate + H(+)</text>
        <dbReference type="Rhea" id="RHEA:23584"/>
        <dbReference type="ChEBI" id="CHEBI:15378"/>
        <dbReference type="ChEBI" id="CHEBI:17839"/>
        <dbReference type="ChEBI" id="CHEBI:29985"/>
        <dbReference type="ChEBI" id="CHEBI:30616"/>
        <dbReference type="ChEBI" id="CHEBI:43474"/>
        <dbReference type="ChEBI" id="CHEBI:57451"/>
        <dbReference type="ChEBI" id="CHEBI:456216"/>
        <dbReference type="EC" id="6.3.2.12"/>
    </reaction>
</comment>
<dbReference type="EC" id="6.3.2.12" evidence="5"/>
<feature type="domain" description="Mur ligase C-terminal" evidence="22">
    <location>
        <begin position="303"/>
        <end position="421"/>
    </location>
</feature>
<evidence type="ECO:0000256" key="2">
    <source>
        <dbReference type="ARBA" id="ARBA00004799"/>
    </source>
</evidence>
<evidence type="ECO:0000256" key="20">
    <source>
        <dbReference type="ARBA" id="ARBA00049161"/>
    </source>
</evidence>
<reference evidence="24" key="1">
    <citation type="submission" date="2022-10" db="EMBL/GenBank/DDBJ databases">
        <title>Chitinophaga sp. nov., isolated from soil.</title>
        <authorList>
            <person name="Jeon C.O."/>
        </authorList>
    </citation>
    <scope>NUCLEOTIDE SEQUENCE</scope>
    <source>
        <strain evidence="24">R8</strain>
    </source>
</reference>
<dbReference type="EC" id="6.3.2.17" evidence="6"/>
<evidence type="ECO:0000256" key="18">
    <source>
        <dbReference type="ARBA" id="ARBA00047808"/>
    </source>
</evidence>
<dbReference type="RefSeq" id="WP_264282595.1">
    <property type="nucleotide sequence ID" value="NZ_CP107006.1"/>
</dbReference>
<evidence type="ECO:0000256" key="13">
    <source>
        <dbReference type="ARBA" id="ARBA00022909"/>
    </source>
</evidence>
<evidence type="ECO:0000313" key="24">
    <source>
        <dbReference type="EMBL" id="UYQ94749.1"/>
    </source>
</evidence>
<protein>
    <recommendedName>
        <fullName evidence="7">Dihydrofolate synthase/folylpolyglutamate synthase</fullName>
        <ecNumber evidence="5">6.3.2.12</ecNumber>
        <ecNumber evidence="6">6.3.2.17</ecNumber>
    </recommendedName>
    <alternativeName>
        <fullName evidence="16">Folylpoly-gamma-glutamate synthetase-dihydrofolate synthetase</fullName>
    </alternativeName>
    <alternativeName>
        <fullName evidence="14">Folylpolyglutamate synthetase</fullName>
    </alternativeName>
    <alternativeName>
        <fullName evidence="15">Tetrahydrofolylpolyglutamate synthase</fullName>
    </alternativeName>
</protein>
<evidence type="ECO:0000256" key="10">
    <source>
        <dbReference type="ARBA" id="ARBA00022741"/>
    </source>
</evidence>
<comment type="function">
    <text evidence="1">Functions in two distinct reactions of the de novo folate biosynthetic pathway. Catalyzes the addition of a glutamate residue to dihydropteroate (7,8-dihydropteroate or H2Pte) to form dihydrofolate (7,8-dihydrofolate monoglutamate or H2Pte-Glu). Also catalyzes successive additions of L-glutamate to tetrahydrofolate or 10-formyltetrahydrofolate or 5,10-methylenetetrahydrofolate, leading to folylpolyglutamate derivatives.</text>
</comment>
<dbReference type="InterPro" id="IPR036615">
    <property type="entry name" value="Mur_ligase_C_dom_sf"/>
</dbReference>
<dbReference type="InterPro" id="IPR018109">
    <property type="entry name" value="Folylpolyglutamate_synth_CS"/>
</dbReference>
<evidence type="ECO:0000256" key="14">
    <source>
        <dbReference type="ARBA" id="ARBA00030048"/>
    </source>
</evidence>
<evidence type="ECO:0000256" key="9">
    <source>
        <dbReference type="ARBA" id="ARBA00022723"/>
    </source>
</evidence>
<sequence>MNYEQTIEYLYSQLPMFTRVGASAYKEDLDNTLALAEVLDQPQRKFKSIHIAGTNGKGSVSHMLAAVLQQAGYKTGLYTSPHLKDFRERIRINGVPCREDFVISFTERMRESITSIEPSFFELTMMMAFEYFATEQVDVAVIETGLGGRLDSTNIILPELSVITNISFDHMHILGDTLPKIAFEKAGIIKPGVPVVIGETQPEVKHVFEETAARHHSAIHFADQEWRITDRQPDVEALTLTILEDADPEARTYTLDLTGHYQEKNLLSVLSAVRILRSQGWRLSEQAVHTALAAVKRLTGIRGRWDVIARDPYIVLDVGHNEAGIQEILQQLTLVNYKKLHIVTGFVKDKDVAKALDLLPGFAQYYFTKAQIPRAMDEQELYTLAVAAGLSGSTYPTVAEAFNAAKANAAKEDMILVCGSFFIVAEVL</sequence>
<evidence type="ECO:0000256" key="15">
    <source>
        <dbReference type="ARBA" id="ARBA00030592"/>
    </source>
</evidence>
<evidence type="ECO:0000256" key="16">
    <source>
        <dbReference type="ARBA" id="ARBA00032510"/>
    </source>
</evidence>
<dbReference type="InterPro" id="IPR004101">
    <property type="entry name" value="Mur_ligase_C"/>
</dbReference>
<name>A0ABY6J9A3_9BACT</name>
<evidence type="ECO:0000259" key="22">
    <source>
        <dbReference type="Pfam" id="PF02875"/>
    </source>
</evidence>
<dbReference type="InterPro" id="IPR036565">
    <property type="entry name" value="Mur-like_cat_sf"/>
</dbReference>
<dbReference type="PANTHER" id="PTHR11136">
    <property type="entry name" value="FOLYLPOLYGLUTAMATE SYNTHASE-RELATED"/>
    <property type="match status" value="1"/>
</dbReference>
<dbReference type="NCBIfam" id="TIGR01499">
    <property type="entry name" value="folC"/>
    <property type="match status" value="1"/>
</dbReference>
<evidence type="ECO:0000256" key="8">
    <source>
        <dbReference type="ARBA" id="ARBA00022598"/>
    </source>
</evidence>
<evidence type="ECO:0000313" key="25">
    <source>
        <dbReference type="Proteomes" id="UP001162741"/>
    </source>
</evidence>
<evidence type="ECO:0000256" key="17">
    <source>
        <dbReference type="ARBA" id="ARBA00047493"/>
    </source>
</evidence>
<keyword evidence="12" id="KW-0460">Magnesium</keyword>
<evidence type="ECO:0000256" key="11">
    <source>
        <dbReference type="ARBA" id="ARBA00022840"/>
    </source>
</evidence>
<dbReference type="Proteomes" id="UP001162741">
    <property type="component" value="Chromosome"/>
</dbReference>
<dbReference type="Pfam" id="PF02875">
    <property type="entry name" value="Mur_ligase_C"/>
    <property type="match status" value="1"/>
</dbReference>
<evidence type="ECO:0000256" key="12">
    <source>
        <dbReference type="ARBA" id="ARBA00022842"/>
    </source>
</evidence>
<evidence type="ECO:0000256" key="1">
    <source>
        <dbReference type="ARBA" id="ARBA00002714"/>
    </source>
</evidence>